<reference evidence="1 2" key="1">
    <citation type="submission" date="2021-06" db="EMBL/GenBank/DDBJ databases">
        <title>Caerostris extrusa draft genome.</title>
        <authorList>
            <person name="Kono N."/>
            <person name="Arakawa K."/>
        </authorList>
    </citation>
    <scope>NUCLEOTIDE SEQUENCE [LARGE SCALE GENOMIC DNA]</scope>
</reference>
<name>A0AAV4XBR8_CAEEX</name>
<sequence>MTAHTKKEMGDLWAASTHGPALEKKIFFNECEHNWMSCLNVHAPNRRTYIYFFKAKTSGNQNRYLIWLGQDGWTYMSVLCIILTSRNLQQDDGTE</sequence>
<evidence type="ECO:0000313" key="2">
    <source>
        <dbReference type="Proteomes" id="UP001054945"/>
    </source>
</evidence>
<protein>
    <submittedName>
        <fullName evidence="1">Uncharacterized protein</fullName>
    </submittedName>
</protein>
<dbReference type="EMBL" id="BPLR01017551">
    <property type="protein sequence ID" value="GIY92545.1"/>
    <property type="molecule type" value="Genomic_DNA"/>
</dbReference>
<dbReference type="Proteomes" id="UP001054945">
    <property type="component" value="Unassembled WGS sequence"/>
</dbReference>
<dbReference type="AlphaFoldDB" id="A0AAV4XBR8"/>
<evidence type="ECO:0000313" key="1">
    <source>
        <dbReference type="EMBL" id="GIY92545.1"/>
    </source>
</evidence>
<proteinExistence type="predicted"/>
<keyword evidence="2" id="KW-1185">Reference proteome</keyword>
<accession>A0AAV4XBR8</accession>
<comment type="caution">
    <text evidence="1">The sequence shown here is derived from an EMBL/GenBank/DDBJ whole genome shotgun (WGS) entry which is preliminary data.</text>
</comment>
<gene>
    <name evidence="1" type="ORF">CEXT_11851</name>
</gene>
<organism evidence="1 2">
    <name type="scientific">Caerostris extrusa</name>
    <name type="common">Bark spider</name>
    <name type="synonym">Caerostris bankana</name>
    <dbReference type="NCBI Taxonomy" id="172846"/>
    <lineage>
        <taxon>Eukaryota</taxon>
        <taxon>Metazoa</taxon>
        <taxon>Ecdysozoa</taxon>
        <taxon>Arthropoda</taxon>
        <taxon>Chelicerata</taxon>
        <taxon>Arachnida</taxon>
        <taxon>Araneae</taxon>
        <taxon>Araneomorphae</taxon>
        <taxon>Entelegynae</taxon>
        <taxon>Araneoidea</taxon>
        <taxon>Araneidae</taxon>
        <taxon>Caerostris</taxon>
    </lineage>
</organism>